<dbReference type="SUPFAM" id="SSF46955">
    <property type="entry name" value="Putative DNA-binding domain"/>
    <property type="match status" value="1"/>
</dbReference>
<name>A0A2S4JFT9_9SPIO</name>
<dbReference type="RefSeq" id="WP_103681198.1">
    <property type="nucleotide sequence ID" value="NZ_LPWH01000123.1"/>
</dbReference>
<dbReference type="GO" id="GO:0003677">
    <property type="term" value="F:DNA binding"/>
    <property type="evidence" value="ECO:0007669"/>
    <property type="project" value="InterPro"/>
</dbReference>
<dbReference type="NCBIfam" id="TIGR01764">
    <property type="entry name" value="excise"/>
    <property type="match status" value="1"/>
</dbReference>
<evidence type="ECO:0000259" key="1">
    <source>
        <dbReference type="Pfam" id="PF12728"/>
    </source>
</evidence>
<feature type="domain" description="Helix-turn-helix" evidence="1">
    <location>
        <begin position="78"/>
        <end position="124"/>
    </location>
</feature>
<accession>A0A2S4JFT9</accession>
<sequence length="148" mass="16484">MSSAALYEPVVPSTDDARIAKRSSEILSRYIAHRLSVRVGNTNDEIELPEGAVRLLVDILVNMAEGNAVTLIPVHAELTTQQAAELIGVSRPFLIRLLEQGVIPYHKVGTHRRVYFEDVQAYKKRILQERESALDKLAEDAQSLGMGY</sequence>
<dbReference type="InterPro" id="IPR041657">
    <property type="entry name" value="HTH_17"/>
</dbReference>
<dbReference type="Pfam" id="PF12728">
    <property type="entry name" value="HTH_17"/>
    <property type="match status" value="1"/>
</dbReference>
<dbReference type="EMBL" id="LPWH01000123">
    <property type="protein sequence ID" value="POQ98382.1"/>
    <property type="molecule type" value="Genomic_DNA"/>
</dbReference>
<evidence type="ECO:0000313" key="2">
    <source>
        <dbReference type="EMBL" id="POQ98382.1"/>
    </source>
</evidence>
<comment type="caution">
    <text evidence="2">The sequence shown here is derived from an EMBL/GenBank/DDBJ whole genome shotgun (WGS) entry which is preliminary data.</text>
</comment>
<keyword evidence="3" id="KW-1185">Reference proteome</keyword>
<gene>
    <name evidence="2" type="ORF">AU468_13585</name>
</gene>
<organism evidence="2 3">
    <name type="scientific">Alkalispirochaeta sphaeroplastigenens</name>
    <dbReference type="NCBI Taxonomy" id="1187066"/>
    <lineage>
        <taxon>Bacteria</taxon>
        <taxon>Pseudomonadati</taxon>
        <taxon>Spirochaetota</taxon>
        <taxon>Spirochaetia</taxon>
        <taxon>Spirochaetales</taxon>
        <taxon>Spirochaetaceae</taxon>
        <taxon>Alkalispirochaeta</taxon>
    </lineage>
</organism>
<dbReference type="Proteomes" id="UP000237350">
    <property type="component" value="Unassembled WGS sequence"/>
</dbReference>
<dbReference type="AlphaFoldDB" id="A0A2S4JFT9"/>
<dbReference type="InterPro" id="IPR009061">
    <property type="entry name" value="DNA-bd_dom_put_sf"/>
</dbReference>
<reference evidence="3" key="1">
    <citation type="submission" date="2015-12" db="EMBL/GenBank/DDBJ databases">
        <authorList>
            <person name="Lodha T.D."/>
            <person name="Chintalapati S."/>
            <person name="Chintalapati V.R."/>
            <person name="Sravanthi T."/>
        </authorList>
    </citation>
    <scope>NUCLEOTIDE SEQUENCE [LARGE SCALE GENOMIC DNA]</scope>
    <source>
        <strain evidence="3">JC133</strain>
    </source>
</reference>
<dbReference type="OrthoDB" id="26212at2"/>
<evidence type="ECO:0000313" key="3">
    <source>
        <dbReference type="Proteomes" id="UP000237350"/>
    </source>
</evidence>
<proteinExistence type="predicted"/>
<dbReference type="InterPro" id="IPR010093">
    <property type="entry name" value="SinI_DNA-bd"/>
</dbReference>
<protein>
    <submittedName>
        <fullName evidence="2">Excisionase</fullName>
    </submittedName>
</protein>